<evidence type="ECO:0000256" key="2">
    <source>
        <dbReference type="PROSITE-ProRule" id="PRU00335"/>
    </source>
</evidence>
<dbReference type="OrthoDB" id="1258954at2"/>
<evidence type="ECO:0000313" key="4">
    <source>
        <dbReference type="EMBL" id="SMD42649.1"/>
    </source>
</evidence>
<evidence type="ECO:0000313" key="5">
    <source>
        <dbReference type="Proteomes" id="UP000192333"/>
    </source>
</evidence>
<evidence type="ECO:0000256" key="1">
    <source>
        <dbReference type="ARBA" id="ARBA00023125"/>
    </source>
</evidence>
<dbReference type="EMBL" id="LT838813">
    <property type="protein sequence ID" value="SMD42649.1"/>
    <property type="molecule type" value="Genomic_DNA"/>
</dbReference>
<organism evidence="4 5">
    <name type="scientific">Aquiflexum balticum DSM 16537</name>
    <dbReference type="NCBI Taxonomy" id="758820"/>
    <lineage>
        <taxon>Bacteria</taxon>
        <taxon>Pseudomonadati</taxon>
        <taxon>Bacteroidota</taxon>
        <taxon>Cytophagia</taxon>
        <taxon>Cytophagales</taxon>
        <taxon>Cyclobacteriaceae</taxon>
        <taxon>Aquiflexum</taxon>
    </lineage>
</organism>
<gene>
    <name evidence="4" type="ORF">SAMN00777080_1210</name>
</gene>
<keyword evidence="5" id="KW-1185">Reference proteome</keyword>
<dbReference type="RefSeq" id="WP_084119429.1">
    <property type="nucleotide sequence ID" value="NZ_LT838813.1"/>
</dbReference>
<feature type="DNA-binding region" description="H-T-H motif" evidence="2">
    <location>
        <begin position="25"/>
        <end position="44"/>
    </location>
</feature>
<protein>
    <submittedName>
        <fullName evidence="4">Transcriptional regulator, TetR family</fullName>
    </submittedName>
</protein>
<dbReference type="PROSITE" id="PS50977">
    <property type="entry name" value="HTH_TETR_2"/>
    <property type="match status" value="1"/>
</dbReference>
<name>A0A1W2H181_9BACT</name>
<dbReference type="STRING" id="758820.SAMN00777080_1210"/>
<dbReference type="Pfam" id="PF00440">
    <property type="entry name" value="TetR_N"/>
    <property type="match status" value="1"/>
</dbReference>
<reference evidence="5" key="1">
    <citation type="submission" date="2017-04" db="EMBL/GenBank/DDBJ databases">
        <authorList>
            <person name="Varghese N."/>
            <person name="Submissions S."/>
        </authorList>
    </citation>
    <scope>NUCLEOTIDE SEQUENCE [LARGE SCALE GENOMIC DNA]</scope>
    <source>
        <strain evidence="5">DSM 16537</strain>
    </source>
</reference>
<proteinExistence type="predicted"/>
<feature type="domain" description="HTH tetR-type" evidence="3">
    <location>
        <begin position="2"/>
        <end position="62"/>
    </location>
</feature>
<dbReference type="Proteomes" id="UP000192333">
    <property type="component" value="Chromosome I"/>
</dbReference>
<evidence type="ECO:0000259" key="3">
    <source>
        <dbReference type="PROSITE" id="PS50977"/>
    </source>
</evidence>
<dbReference type="GO" id="GO:0003677">
    <property type="term" value="F:DNA binding"/>
    <property type="evidence" value="ECO:0007669"/>
    <property type="project" value="UniProtKB-UniRule"/>
</dbReference>
<keyword evidence="1 2" id="KW-0238">DNA-binding</keyword>
<dbReference type="AlphaFoldDB" id="A0A1W2H181"/>
<dbReference type="InterPro" id="IPR009057">
    <property type="entry name" value="Homeodomain-like_sf"/>
</dbReference>
<dbReference type="InterPro" id="IPR001647">
    <property type="entry name" value="HTH_TetR"/>
</dbReference>
<dbReference type="SUPFAM" id="SSF46689">
    <property type="entry name" value="Homeodomain-like"/>
    <property type="match status" value="1"/>
</dbReference>
<sequence>MTEKEEIWVVKGYETFALFGENALKIEQLAKQVGISKSSFYHHFADLDIFIGRLLQHHLKNSTIIAEKEKLATSINPELINILLEHKTDLLFNRQLRINSHKPNYRDTLVRSNYIIGKDFINLWLSDTKLNITKQQSEGLFELAWENFFLQINSENMNKKWFETYFENLKRITRSFEKPLYGSE</sequence>
<dbReference type="Gene3D" id="1.10.357.10">
    <property type="entry name" value="Tetracycline Repressor, domain 2"/>
    <property type="match status" value="1"/>
</dbReference>
<accession>A0A1W2H181</accession>